<dbReference type="OrthoDB" id="2260371at2759"/>
<protein>
    <recommendedName>
        <fullName evidence="1">Tc1-like transposase DDE domain-containing protein</fullName>
    </recommendedName>
</protein>
<dbReference type="PANTHER" id="PTHR46564:SF1">
    <property type="entry name" value="TRANSPOSASE"/>
    <property type="match status" value="1"/>
</dbReference>
<feature type="domain" description="Tc1-like transposase DDE" evidence="1">
    <location>
        <begin position="157"/>
        <end position="299"/>
    </location>
</feature>
<dbReference type="GO" id="GO:0003676">
    <property type="term" value="F:nucleic acid binding"/>
    <property type="evidence" value="ECO:0007669"/>
    <property type="project" value="InterPro"/>
</dbReference>
<evidence type="ECO:0000259" key="1">
    <source>
        <dbReference type="Pfam" id="PF13358"/>
    </source>
</evidence>
<dbReference type="Proteomes" id="UP000716291">
    <property type="component" value="Unassembled WGS sequence"/>
</dbReference>
<dbReference type="EMBL" id="JAANQT010002720">
    <property type="protein sequence ID" value="KAG1301955.1"/>
    <property type="molecule type" value="Genomic_DNA"/>
</dbReference>
<keyword evidence="3" id="KW-1185">Reference proteome</keyword>
<dbReference type="InterPro" id="IPR036397">
    <property type="entry name" value="RNaseH_sf"/>
</dbReference>
<organism evidence="2 3">
    <name type="scientific">Rhizopus oryzae</name>
    <name type="common">Mucormycosis agent</name>
    <name type="synonym">Rhizopus arrhizus var. delemar</name>
    <dbReference type="NCBI Taxonomy" id="64495"/>
    <lineage>
        <taxon>Eukaryota</taxon>
        <taxon>Fungi</taxon>
        <taxon>Fungi incertae sedis</taxon>
        <taxon>Mucoromycota</taxon>
        <taxon>Mucoromycotina</taxon>
        <taxon>Mucoromycetes</taxon>
        <taxon>Mucorales</taxon>
        <taxon>Mucorineae</taxon>
        <taxon>Rhizopodaceae</taxon>
        <taxon>Rhizopus</taxon>
    </lineage>
</organism>
<gene>
    <name evidence="2" type="ORF">G6F64_011346</name>
</gene>
<name>A0A9P6WZX4_RHIOR</name>
<proteinExistence type="predicted"/>
<comment type="caution">
    <text evidence="2">The sequence shown here is derived from an EMBL/GenBank/DDBJ whole genome shotgun (WGS) entry which is preliminary data.</text>
</comment>
<dbReference type="Pfam" id="PF13358">
    <property type="entry name" value="DDE_3"/>
    <property type="match status" value="1"/>
</dbReference>
<reference evidence="2" key="1">
    <citation type="journal article" date="2020" name="Microb. Genom.">
        <title>Genetic diversity of clinical and environmental Mucorales isolates obtained from an investigation of mucormycosis cases among solid organ transplant recipients.</title>
        <authorList>
            <person name="Nguyen M.H."/>
            <person name="Kaul D."/>
            <person name="Muto C."/>
            <person name="Cheng S.J."/>
            <person name="Richter R.A."/>
            <person name="Bruno V.M."/>
            <person name="Liu G."/>
            <person name="Beyhan S."/>
            <person name="Sundermann A.J."/>
            <person name="Mounaud S."/>
            <person name="Pasculle A.W."/>
            <person name="Nierman W.C."/>
            <person name="Driscoll E."/>
            <person name="Cumbie R."/>
            <person name="Clancy C.J."/>
            <person name="Dupont C.L."/>
        </authorList>
    </citation>
    <scope>NUCLEOTIDE SEQUENCE</scope>
    <source>
        <strain evidence="2">GL11</strain>
    </source>
</reference>
<evidence type="ECO:0000313" key="3">
    <source>
        <dbReference type="Proteomes" id="UP000716291"/>
    </source>
</evidence>
<dbReference type="InterPro" id="IPR038717">
    <property type="entry name" value="Tc1-like_DDE_dom"/>
</dbReference>
<sequence>MKNSFFYEDGQNNIYNENGQLTYDPMEDVMSTIDDPTIVLETLRTTFIDRMIELPVGQRYAAVVGRELEEHKAYVLDLVDDDPQVTVCDVVERLTKSFEDFSLTKSAIHKHMNETCNLSVKKPHESEKRNSPENLQERYEWFMKWKDSDADFTKNCIFIDESGFHINMRKNYAWSRKSERIVVKLPQTRAASHTIIGAISTKGIIHIALRKPPPKGTTSAHYTKFINEPLDILDDMEGMKGSYLVMGNYSIHGSKLMQNKILRRGYKLVYLPIYSPELNAIKQFWSLVKGKMTRNKLLQSETMSSRIKDACEQVLLSDLYGFANHSKCQISKYYDRIPF</sequence>
<evidence type="ECO:0000313" key="2">
    <source>
        <dbReference type="EMBL" id="KAG1301955.1"/>
    </source>
</evidence>
<dbReference type="AlphaFoldDB" id="A0A9P6WZX4"/>
<accession>A0A9P6WZX4</accession>
<dbReference type="Gene3D" id="3.30.420.10">
    <property type="entry name" value="Ribonuclease H-like superfamily/Ribonuclease H"/>
    <property type="match status" value="1"/>
</dbReference>
<dbReference type="PANTHER" id="PTHR46564">
    <property type="entry name" value="TRANSPOSASE"/>
    <property type="match status" value="1"/>
</dbReference>